<evidence type="ECO:0000313" key="17">
    <source>
        <dbReference type="EMBL" id="CAG8484512.1"/>
    </source>
</evidence>
<keyword evidence="18" id="KW-1185">Reference proteome</keyword>
<comment type="subcellular location">
    <subcellularLocation>
        <location evidence="2">Membrane</location>
        <topology evidence="2">Multi-pass membrane protein</topology>
    </subcellularLocation>
    <subcellularLocation>
        <location evidence="1">Nucleus</location>
    </subcellularLocation>
</comment>
<dbReference type="GO" id="GO:0006351">
    <property type="term" value="P:DNA-templated transcription"/>
    <property type="evidence" value="ECO:0007669"/>
    <property type="project" value="InterPro"/>
</dbReference>
<dbReference type="AlphaFoldDB" id="A0A9N8ZET3"/>
<dbReference type="InterPro" id="IPR050324">
    <property type="entry name" value="CDP-alcohol_PTase-I"/>
</dbReference>
<evidence type="ECO:0000256" key="16">
    <source>
        <dbReference type="SAM" id="MobiDB-lite"/>
    </source>
</evidence>
<evidence type="ECO:0000256" key="15">
    <source>
        <dbReference type="RuleBase" id="RU003750"/>
    </source>
</evidence>
<feature type="compositionally biased region" description="Low complexity" evidence="16">
    <location>
        <begin position="1"/>
        <end position="16"/>
    </location>
</feature>
<keyword evidence="12" id="KW-0539">Nucleus</keyword>
<dbReference type="EMBL" id="CAJVPJ010000139">
    <property type="protein sequence ID" value="CAG8484512.1"/>
    <property type="molecule type" value="Genomic_DNA"/>
</dbReference>
<keyword evidence="4 15" id="KW-0808">Transferase</keyword>
<evidence type="ECO:0000256" key="8">
    <source>
        <dbReference type="ARBA" id="ARBA00022989"/>
    </source>
</evidence>
<protein>
    <submittedName>
        <fullName evidence="17">3182_t:CDS:1</fullName>
    </submittedName>
</protein>
<dbReference type="Pfam" id="PF01066">
    <property type="entry name" value="CDP-OH_P_transf"/>
    <property type="match status" value="1"/>
</dbReference>
<keyword evidence="3" id="KW-0444">Lipid biosynthesis</keyword>
<evidence type="ECO:0000256" key="9">
    <source>
        <dbReference type="ARBA" id="ARBA00023098"/>
    </source>
</evidence>
<evidence type="ECO:0000256" key="5">
    <source>
        <dbReference type="ARBA" id="ARBA00022692"/>
    </source>
</evidence>
<keyword evidence="11" id="KW-0594">Phospholipid biosynthesis</keyword>
<feature type="region of interest" description="Disordered" evidence="16">
    <location>
        <begin position="1"/>
        <end position="23"/>
    </location>
</feature>
<keyword evidence="9" id="KW-0443">Lipid metabolism</keyword>
<comment type="similarity">
    <text evidence="15">Belongs to the CDP-alcohol phosphatidyltransferase class-I family.</text>
</comment>
<keyword evidence="6" id="KW-0479">Metal-binding</keyword>
<dbReference type="InterPro" id="IPR043130">
    <property type="entry name" value="CDP-OH_PTrfase_TM_dom"/>
</dbReference>
<dbReference type="InterPro" id="IPR006591">
    <property type="entry name" value="RNAP_P/RPABC4"/>
</dbReference>
<dbReference type="Proteomes" id="UP000789572">
    <property type="component" value="Unassembled WGS sequence"/>
</dbReference>
<dbReference type="Gene3D" id="2.20.28.30">
    <property type="entry name" value="RNA polymerase ii, chain L"/>
    <property type="match status" value="1"/>
</dbReference>
<evidence type="ECO:0000256" key="10">
    <source>
        <dbReference type="ARBA" id="ARBA00023136"/>
    </source>
</evidence>
<dbReference type="Gene3D" id="1.20.120.1760">
    <property type="match status" value="1"/>
</dbReference>
<evidence type="ECO:0000256" key="2">
    <source>
        <dbReference type="ARBA" id="ARBA00004141"/>
    </source>
</evidence>
<dbReference type="SUPFAM" id="SSF63393">
    <property type="entry name" value="RNA polymerase subunits"/>
    <property type="match status" value="1"/>
</dbReference>
<dbReference type="PANTHER" id="PTHR14269:SF60">
    <property type="entry name" value="CARDIOLIPIN SYNTHASE (CMP-FORMING)"/>
    <property type="match status" value="1"/>
</dbReference>
<evidence type="ECO:0000256" key="14">
    <source>
        <dbReference type="ARBA" id="ARBA00025770"/>
    </source>
</evidence>
<dbReference type="InterPro" id="IPR029040">
    <property type="entry name" value="RPABC4/Spt4"/>
</dbReference>
<proteinExistence type="inferred from homology"/>
<evidence type="ECO:0000256" key="1">
    <source>
        <dbReference type="ARBA" id="ARBA00004123"/>
    </source>
</evidence>
<dbReference type="Pfam" id="PF03604">
    <property type="entry name" value="Zn_ribbon_RPAB4"/>
    <property type="match status" value="1"/>
</dbReference>
<dbReference type="InterPro" id="IPR000462">
    <property type="entry name" value="CDP-OH_P_trans"/>
</dbReference>
<comment type="similarity">
    <text evidence="14">Belongs to the archaeal Rpo12/eukaryotic RPC10 RNA polymerase subunit family.</text>
</comment>
<dbReference type="GO" id="GO:0043337">
    <property type="term" value="F:cardiolipin synthase (CMP-forming)"/>
    <property type="evidence" value="ECO:0007669"/>
    <property type="project" value="TreeGrafter"/>
</dbReference>
<dbReference type="PANTHER" id="PTHR14269">
    <property type="entry name" value="CDP-DIACYLGLYCEROL--GLYCEROL-3-PHOSPHATE 3-PHOSPHATIDYLTRANSFERASE-RELATED"/>
    <property type="match status" value="1"/>
</dbReference>
<keyword evidence="13" id="KW-1208">Phospholipid metabolism</keyword>
<dbReference type="PROSITE" id="PS00379">
    <property type="entry name" value="CDP_ALCOHOL_P_TRANSF"/>
    <property type="match status" value="1"/>
</dbReference>
<dbReference type="GO" id="GO:0032049">
    <property type="term" value="P:cardiolipin biosynthetic process"/>
    <property type="evidence" value="ECO:0007669"/>
    <property type="project" value="TreeGrafter"/>
</dbReference>
<keyword evidence="10" id="KW-0472">Membrane</keyword>
<evidence type="ECO:0000256" key="13">
    <source>
        <dbReference type="ARBA" id="ARBA00023264"/>
    </source>
</evidence>
<comment type="caution">
    <text evidence="17">The sequence shown here is derived from an EMBL/GenBank/DDBJ whole genome shotgun (WGS) entry which is preliminary data.</text>
</comment>
<dbReference type="GO" id="GO:0003677">
    <property type="term" value="F:DNA binding"/>
    <property type="evidence" value="ECO:0007669"/>
    <property type="project" value="InterPro"/>
</dbReference>
<dbReference type="GO" id="GO:0016020">
    <property type="term" value="C:membrane"/>
    <property type="evidence" value="ECO:0007669"/>
    <property type="project" value="UniProtKB-SubCell"/>
</dbReference>
<evidence type="ECO:0000256" key="3">
    <source>
        <dbReference type="ARBA" id="ARBA00022516"/>
    </source>
</evidence>
<keyword evidence="5" id="KW-0812">Transmembrane</keyword>
<dbReference type="GO" id="GO:0005634">
    <property type="term" value="C:nucleus"/>
    <property type="evidence" value="ECO:0007669"/>
    <property type="project" value="UniProtKB-SubCell"/>
</dbReference>
<keyword evidence="7" id="KW-0862">Zinc</keyword>
<evidence type="ECO:0000256" key="4">
    <source>
        <dbReference type="ARBA" id="ARBA00022679"/>
    </source>
</evidence>
<evidence type="ECO:0000256" key="11">
    <source>
        <dbReference type="ARBA" id="ARBA00023209"/>
    </source>
</evidence>
<evidence type="ECO:0000313" key="18">
    <source>
        <dbReference type="Proteomes" id="UP000789572"/>
    </source>
</evidence>
<dbReference type="OrthoDB" id="10020554at2759"/>
<accession>A0A9N8ZET3</accession>
<dbReference type="SMART" id="SM00659">
    <property type="entry name" value="RPOLCX"/>
    <property type="match status" value="1"/>
</dbReference>
<dbReference type="FunFam" id="2.20.28.30:FF:000002">
    <property type="entry name" value="DNA-directed RNA polymerases II, IV and V subunit 12"/>
    <property type="match status" value="1"/>
</dbReference>
<gene>
    <name evidence="17" type="ORF">POCULU_LOCUS1729</name>
</gene>
<evidence type="ECO:0000256" key="12">
    <source>
        <dbReference type="ARBA" id="ARBA00023242"/>
    </source>
</evidence>
<dbReference type="GO" id="GO:0005739">
    <property type="term" value="C:mitochondrion"/>
    <property type="evidence" value="ECO:0007669"/>
    <property type="project" value="TreeGrafter"/>
</dbReference>
<dbReference type="InterPro" id="IPR048254">
    <property type="entry name" value="CDP_ALCOHOL_P_TRANSF_CS"/>
</dbReference>
<reference evidence="17" key="1">
    <citation type="submission" date="2021-06" db="EMBL/GenBank/DDBJ databases">
        <authorList>
            <person name="Kallberg Y."/>
            <person name="Tangrot J."/>
            <person name="Rosling A."/>
        </authorList>
    </citation>
    <scope>NUCLEOTIDE SEQUENCE</scope>
    <source>
        <strain evidence="17">IA702</strain>
    </source>
</reference>
<evidence type="ECO:0000256" key="7">
    <source>
        <dbReference type="ARBA" id="ARBA00022833"/>
    </source>
</evidence>
<evidence type="ECO:0000256" key="6">
    <source>
        <dbReference type="ARBA" id="ARBA00022723"/>
    </source>
</evidence>
<keyword evidence="8" id="KW-1133">Transmembrane helix</keyword>
<organism evidence="17 18">
    <name type="scientific">Paraglomus occultum</name>
    <dbReference type="NCBI Taxonomy" id="144539"/>
    <lineage>
        <taxon>Eukaryota</taxon>
        <taxon>Fungi</taxon>
        <taxon>Fungi incertae sedis</taxon>
        <taxon>Mucoromycota</taxon>
        <taxon>Glomeromycotina</taxon>
        <taxon>Glomeromycetes</taxon>
        <taxon>Paraglomerales</taxon>
        <taxon>Paraglomeraceae</taxon>
        <taxon>Paraglomus</taxon>
    </lineage>
</organism>
<dbReference type="GO" id="GO:0003899">
    <property type="term" value="F:DNA-directed RNA polymerase activity"/>
    <property type="evidence" value="ECO:0007669"/>
    <property type="project" value="InterPro"/>
</dbReference>
<dbReference type="GO" id="GO:0046872">
    <property type="term" value="F:metal ion binding"/>
    <property type="evidence" value="ECO:0007669"/>
    <property type="project" value="UniProtKB-KW"/>
</dbReference>
<name>A0A9N8ZET3_9GLOM</name>
<sequence length="356" mass="39616">MNRDQQQGSSTSSSTQPTNKPAPQMSYLCADCGTANEIKPKEPIRCKECGHRIMYKMRTRRTDSYEIYMSIFASNGLTRRAQPASSLHYQRPANSSLNLAHFSLRRSRHVLSFVLSPRYFSSDQQTTERKKSASQEAKEIVQKSKDIPVKENIRTLPNFLTLTRLLVSPVIGYLILNENYKVALATLCYAGFTDVLDGYIARQYNMRTTIGTIIDPAADKMLMTIMTVSLAAKGLLPTPLAIIILARDAGLVISFFYDRFITLPPPKTLLRYFDISISSAEVRPTLISKVNTALQLALVGVTLCTPAFNLPITLGLTALQYTVAATTIWSGLSYVFSKDVIRVRKPPGNDSDDPVN</sequence>